<reference evidence="1 2" key="1">
    <citation type="journal article" date="2019" name="Commun. Biol.">
        <title>The bagworm genome reveals a unique fibroin gene that provides high tensile strength.</title>
        <authorList>
            <person name="Kono N."/>
            <person name="Nakamura H."/>
            <person name="Ohtoshi R."/>
            <person name="Tomita M."/>
            <person name="Numata K."/>
            <person name="Arakawa K."/>
        </authorList>
    </citation>
    <scope>NUCLEOTIDE SEQUENCE [LARGE SCALE GENOMIC DNA]</scope>
</reference>
<comment type="caution">
    <text evidence="1">The sequence shown here is derived from an EMBL/GenBank/DDBJ whole genome shotgun (WGS) entry which is preliminary data.</text>
</comment>
<proteinExistence type="predicted"/>
<dbReference type="EMBL" id="BGZK01001255">
    <property type="protein sequence ID" value="GBP75620.1"/>
    <property type="molecule type" value="Genomic_DNA"/>
</dbReference>
<evidence type="ECO:0000313" key="2">
    <source>
        <dbReference type="Proteomes" id="UP000299102"/>
    </source>
</evidence>
<organism evidence="1 2">
    <name type="scientific">Eumeta variegata</name>
    <name type="common">Bagworm moth</name>
    <name type="synonym">Eumeta japonica</name>
    <dbReference type="NCBI Taxonomy" id="151549"/>
    <lineage>
        <taxon>Eukaryota</taxon>
        <taxon>Metazoa</taxon>
        <taxon>Ecdysozoa</taxon>
        <taxon>Arthropoda</taxon>
        <taxon>Hexapoda</taxon>
        <taxon>Insecta</taxon>
        <taxon>Pterygota</taxon>
        <taxon>Neoptera</taxon>
        <taxon>Endopterygota</taxon>
        <taxon>Lepidoptera</taxon>
        <taxon>Glossata</taxon>
        <taxon>Ditrysia</taxon>
        <taxon>Tineoidea</taxon>
        <taxon>Psychidae</taxon>
        <taxon>Oiketicinae</taxon>
        <taxon>Eumeta</taxon>
    </lineage>
</organism>
<dbReference type="Proteomes" id="UP000299102">
    <property type="component" value="Unassembled WGS sequence"/>
</dbReference>
<gene>
    <name evidence="1" type="ORF">EVAR_99220_1</name>
</gene>
<sequence>MTYKIKDRIRSRCRFTSRSELVLNRSREWGGVSYCSCPGQPPPGIGVKSAMKPIVPPDLLVDGASLGDPYNLRQKVLMRIRPAHLPSVLKCDITEIDQM</sequence>
<protein>
    <submittedName>
        <fullName evidence="1">Uncharacterized protein</fullName>
    </submittedName>
</protein>
<name>A0A4C1YKM0_EUMVA</name>
<keyword evidence="2" id="KW-1185">Reference proteome</keyword>
<dbReference type="AlphaFoldDB" id="A0A4C1YKM0"/>
<accession>A0A4C1YKM0</accession>
<evidence type="ECO:0000313" key="1">
    <source>
        <dbReference type="EMBL" id="GBP75620.1"/>
    </source>
</evidence>